<dbReference type="EMBL" id="CAEY01000239">
    <property type="status" value="NOT_ANNOTATED_CDS"/>
    <property type="molecule type" value="Genomic_DNA"/>
</dbReference>
<dbReference type="EnsemblMetazoa" id="tetur15g00510.1">
    <property type="protein sequence ID" value="tetur15g00510.1"/>
    <property type="gene ID" value="tetur15g00510"/>
</dbReference>
<evidence type="ECO:0000313" key="1">
    <source>
        <dbReference type="EnsemblMetazoa" id="tetur15g00510.1"/>
    </source>
</evidence>
<dbReference type="Proteomes" id="UP000015104">
    <property type="component" value="Unassembled WGS sequence"/>
</dbReference>
<dbReference type="HOGENOM" id="CLU_3428673_0_0_1"/>
<organism evidence="1 2">
    <name type="scientific">Tetranychus urticae</name>
    <name type="common">Two-spotted spider mite</name>
    <dbReference type="NCBI Taxonomy" id="32264"/>
    <lineage>
        <taxon>Eukaryota</taxon>
        <taxon>Metazoa</taxon>
        <taxon>Ecdysozoa</taxon>
        <taxon>Arthropoda</taxon>
        <taxon>Chelicerata</taxon>
        <taxon>Arachnida</taxon>
        <taxon>Acari</taxon>
        <taxon>Acariformes</taxon>
        <taxon>Trombidiformes</taxon>
        <taxon>Prostigmata</taxon>
        <taxon>Eleutherengona</taxon>
        <taxon>Raphignathae</taxon>
        <taxon>Tetranychoidea</taxon>
        <taxon>Tetranychidae</taxon>
        <taxon>Tetranychus</taxon>
    </lineage>
</organism>
<name>T1KM63_TETUR</name>
<reference evidence="2" key="1">
    <citation type="submission" date="2011-08" db="EMBL/GenBank/DDBJ databases">
        <authorList>
            <person name="Rombauts S."/>
        </authorList>
    </citation>
    <scope>NUCLEOTIDE SEQUENCE</scope>
    <source>
        <strain evidence="2">London</strain>
    </source>
</reference>
<proteinExistence type="predicted"/>
<sequence length="20" mass="2395">MEDVILLWNDKDCENQCNPD</sequence>
<accession>T1KM63</accession>
<reference evidence="1" key="2">
    <citation type="submission" date="2015-06" db="UniProtKB">
        <authorList>
            <consortium name="EnsemblMetazoa"/>
        </authorList>
    </citation>
    <scope>IDENTIFICATION</scope>
</reference>
<evidence type="ECO:0000313" key="2">
    <source>
        <dbReference type="Proteomes" id="UP000015104"/>
    </source>
</evidence>
<keyword evidence="2" id="KW-1185">Reference proteome</keyword>
<dbReference type="AlphaFoldDB" id="T1KM63"/>
<protein>
    <submittedName>
        <fullName evidence="1">Uncharacterized protein</fullName>
    </submittedName>
</protein>